<evidence type="ECO:0000256" key="1">
    <source>
        <dbReference type="SAM" id="MobiDB-lite"/>
    </source>
</evidence>
<feature type="region of interest" description="Disordered" evidence="1">
    <location>
        <begin position="24"/>
        <end position="57"/>
    </location>
</feature>
<organism evidence="3 4">
    <name type="scientific">Roseovarius aquimarinus</name>
    <dbReference type="NCBI Taxonomy" id="1229156"/>
    <lineage>
        <taxon>Bacteria</taxon>
        <taxon>Pseudomonadati</taxon>
        <taxon>Pseudomonadota</taxon>
        <taxon>Alphaproteobacteria</taxon>
        <taxon>Rhodobacterales</taxon>
        <taxon>Roseobacteraceae</taxon>
        <taxon>Roseovarius</taxon>
    </lineage>
</organism>
<dbReference type="Proteomes" id="UP001607157">
    <property type="component" value="Unassembled WGS sequence"/>
</dbReference>
<protein>
    <recommendedName>
        <fullName evidence="5">Argininosuccinate lyase</fullName>
    </recommendedName>
</protein>
<dbReference type="RefSeq" id="WP_377172638.1">
    <property type="nucleotide sequence ID" value="NZ_JBHTJC010000004.1"/>
</dbReference>
<name>A0ABW7I9W6_9RHOB</name>
<feature type="signal peptide" evidence="2">
    <location>
        <begin position="1"/>
        <end position="20"/>
    </location>
</feature>
<evidence type="ECO:0000313" key="3">
    <source>
        <dbReference type="EMBL" id="MFH0254993.1"/>
    </source>
</evidence>
<comment type="caution">
    <text evidence="3">The sequence shown here is derived from an EMBL/GenBank/DDBJ whole genome shotgun (WGS) entry which is preliminary data.</text>
</comment>
<evidence type="ECO:0000313" key="4">
    <source>
        <dbReference type="Proteomes" id="UP001607157"/>
    </source>
</evidence>
<gene>
    <name evidence="3" type="ORF">ACGRVM_13895</name>
</gene>
<accession>A0ABW7I9W6</accession>
<reference evidence="3 4" key="1">
    <citation type="submission" date="2024-10" db="EMBL/GenBank/DDBJ databases">
        <authorList>
            <person name="Yang X.-N."/>
        </authorList>
    </citation>
    <scope>NUCLEOTIDE SEQUENCE [LARGE SCALE GENOMIC DNA]</scope>
    <source>
        <strain evidence="3 4">CAU 1059</strain>
    </source>
</reference>
<sequence length="57" mass="5484">MRLGLAMSALIALAACGVDGAPIPPGSQDELAPARNQTPTASGPIGGFSSVHAGAVL</sequence>
<keyword evidence="2" id="KW-0732">Signal</keyword>
<evidence type="ECO:0008006" key="5">
    <source>
        <dbReference type="Google" id="ProtNLM"/>
    </source>
</evidence>
<dbReference type="EMBL" id="JBIHMM010000004">
    <property type="protein sequence ID" value="MFH0254993.1"/>
    <property type="molecule type" value="Genomic_DNA"/>
</dbReference>
<keyword evidence="4" id="KW-1185">Reference proteome</keyword>
<proteinExistence type="predicted"/>
<dbReference type="PROSITE" id="PS51257">
    <property type="entry name" value="PROKAR_LIPOPROTEIN"/>
    <property type="match status" value="1"/>
</dbReference>
<feature type="chain" id="PRO_5046481024" description="Argininosuccinate lyase" evidence="2">
    <location>
        <begin position="21"/>
        <end position="57"/>
    </location>
</feature>
<evidence type="ECO:0000256" key="2">
    <source>
        <dbReference type="SAM" id="SignalP"/>
    </source>
</evidence>